<proteinExistence type="predicted"/>
<feature type="domain" description="Knr4/Smi1-like" evidence="1">
    <location>
        <begin position="32"/>
        <end position="144"/>
    </location>
</feature>
<dbReference type="InterPro" id="IPR037883">
    <property type="entry name" value="Knr4/Smi1-like_sf"/>
</dbReference>
<evidence type="ECO:0000313" key="2">
    <source>
        <dbReference type="EMBL" id="MCW3483876.1"/>
    </source>
</evidence>
<organism evidence="2 3">
    <name type="scientific">Chitinophaga nivalis</name>
    <dbReference type="NCBI Taxonomy" id="2991709"/>
    <lineage>
        <taxon>Bacteria</taxon>
        <taxon>Pseudomonadati</taxon>
        <taxon>Bacteroidota</taxon>
        <taxon>Chitinophagia</taxon>
        <taxon>Chitinophagales</taxon>
        <taxon>Chitinophagaceae</taxon>
        <taxon>Chitinophaga</taxon>
    </lineage>
</organism>
<dbReference type="Proteomes" id="UP001207742">
    <property type="component" value="Unassembled WGS sequence"/>
</dbReference>
<dbReference type="SUPFAM" id="SSF160631">
    <property type="entry name" value="SMI1/KNR4-like"/>
    <property type="match status" value="1"/>
</dbReference>
<dbReference type="InterPro" id="IPR018958">
    <property type="entry name" value="Knr4/Smi1-like_dom"/>
</dbReference>
<protein>
    <submittedName>
        <fullName evidence="2">SMI1/KNR4 family protein</fullName>
    </submittedName>
</protein>
<dbReference type="Pfam" id="PF09346">
    <property type="entry name" value="SMI1_KNR4"/>
    <property type="match status" value="1"/>
</dbReference>
<dbReference type="EMBL" id="JAPDNS010000001">
    <property type="protein sequence ID" value="MCW3483876.1"/>
    <property type="molecule type" value="Genomic_DNA"/>
</dbReference>
<evidence type="ECO:0000259" key="1">
    <source>
        <dbReference type="Pfam" id="PF09346"/>
    </source>
</evidence>
<dbReference type="Gene3D" id="3.40.1580.10">
    <property type="entry name" value="SMI1/KNR4-like"/>
    <property type="match status" value="1"/>
</dbReference>
<name>A0ABT3IIX8_9BACT</name>
<sequence>MQPKLVECKNVGIKKTNIVMQEYIQLLEKNPPVDPNVLTVFLSQIDFTPPVDYIDFIKQYNGAEGKIGNNQYLKLWGVEELIDLNKDYEVDLYAAGYFIFGSNLGGTAYAFNKKESSIVTFEFIGMLMDDEAIFCGANFLEFLKYLHKESN</sequence>
<gene>
    <name evidence="2" type="ORF">OL497_08230</name>
</gene>
<keyword evidence="3" id="KW-1185">Reference proteome</keyword>
<accession>A0ABT3IIX8</accession>
<dbReference type="RefSeq" id="WP_264729395.1">
    <property type="nucleotide sequence ID" value="NZ_JAPDNR010000001.1"/>
</dbReference>
<reference evidence="2 3" key="1">
    <citation type="submission" date="2022-10" db="EMBL/GenBank/DDBJ databases">
        <title>Chitinophaga nivalis PC15 sp. nov., isolated from Pyeongchang county, South Korea.</title>
        <authorList>
            <person name="Trinh H.N."/>
        </authorList>
    </citation>
    <scope>NUCLEOTIDE SEQUENCE [LARGE SCALE GENOMIC DNA]</scope>
    <source>
        <strain evidence="2 3">PC14</strain>
    </source>
</reference>
<evidence type="ECO:0000313" key="3">
    <source>
        <dbReference type="Proteomes" id="UP001207742"/>
    </source>
</evidence>
<comment type="caution">
    <text evidence="2">The sequence shown here is derived from an EMBL/GenBank/DDBJ whole genome shotgun (WGS) entry which is preliminary data.</text>
</comment>